<evidence type="ECO:0000256" key="5">
    <source>
        <dbReference type="ARBA" id="ARBA00022793"/>
    </source>
</evidence>
<dbReference type="SUPFAM" id="SSF158694">
    <property type="entry name" value="UraD-Like"/>
    <property type="match status" value="1"/>
</dbReference>
<evidence type="ECO:0000256" key="3">
    <source>
        <dbReference type="ARBA" id="ARBA00012257"/>
    </source>
</evidence>
<comment type="catalytic activity">
    <reaction evidence="1">
        <text>5-hydroxy-2-oxo-4-ureido-2,5-dihydro-1H-imidazole-5-carboxylate + H(+) = (S)-allantoin + CO2</text>
        <dbReference type="Rhea" id="RHEA:26301"/>
        <dbReference type="ChEBI" id="CHEBI:15378"/>
        <dbReference type="ChEBI" id="CHEBI:15678"/>
        <dbReference type="ChEBI" id="CHEBI:16526"/>
        <dbReference type="ChEBI" id="CHEBI:58639"/>
        <dbReference type="EC" id="4.1.1.97"/>
    </reaction>
</comment>
<dbReference type="InterPro" id="IPR036778">
    <property type="entry name" value="OHCU_decarboxylase_sf"/>
</dbReference>
<dbReference type="Pfam" id="PF09349">
    <property type="entry name" value="OHCU_decarbox"/>
    <property type="match status" value="1"/>
</dbReference>
<reference evidence="8 9" key="1">
    <citation type="submission" date="2019-12" db="EMBL/GenBank/DDBJ databases">
        <title>Whole genome sequencing of endophytic Actinobacterium Micromonospora sp. MPMI6T.</title>
        <authorList>
            <person name="Evv R."/>
            <person name="Podile A.R."/>
        </authorList>
    </citation>
    <scope>NUCLEOTIDE SEQUENCE [LARGE SCALE GENOMIC DNA]</scope>
    <source>
        <strain evidence="8 9">MPMI6</strain>
    </source>
</reference>
<keyword evidence="5" id="KW-0210">Decarboxylase</keyword>
<dbReference type="InterPro" id="IPR018020">
    <property type="entry name" value="OHCU_decarboxylase"/>
</dbReference>
<accession>A0ABS3VIT9</accession>
<evidence type="ECO:0000256" key="2">
    <source>
        <dbReference type="ARBA" id="ARBA00004754"/>
    </source>
</evidence>
<evidence type="ECO:0000313" key="9">
    <source>
        <dbReference type="Proteomes" id="UP000823521"/>
    </source>
</evidence>
<dbReference type="InterPro" id="IPR017595">
    <property type="entry name" value="OHCU_decarboxylase-2"/>
</dbReference>
<protein>
    <recommendedName>
        <fullName evidence="3">2-oxo-4-hydroxy-4-carboxy-5-ureidoimidazoline decarboxylase</fullName>
        <ecNumber evidence="3">4.1.1.97</ecNumber>
    </recommendedName>
</protein>
<keyword evidence="6 8" id="KW-0456">Lyase</keyword>
<evidence type="ECO:0000256" key="4">
    <source>
        <dbReference type="ARBA" id="ARBA00022631"/>
    </source>
</evidence>
<dbReference type="PANTHER" id="PTHR43466">
    <property type="entry name" value="2-OXO-4-HYDROXY-4-CARBOXY-5-UREIDOIMIDAZOLINE DECARBOXYLASE-RELATED"/>
    <property type="match status" value="1"/>
</dbReference>
<evidence type="ECO:0000256" key="6">
    <source>
        <dbReference type="ARBA" id="ARBA00023239"/>
    </source>
</evidence>
<dbReference type="NCBIfam" id="TIGR03180">
    <property type="entry name" value="UraD_2"/>
    <property type="match status" value="1"/>
</dbReference>
<evidence type="ECO:0000313" key="8">
    <source>
        <dbReference type="EMBL" id="MBO4204443.1"/>
    </source>
</evidence>
<sequence>MQMEELLACCAAPRWARMVADGSPYRDQEALLAAVDAAFADLSWVEVEQALSTHPRIGDRLDGTSREAAWSRREQAGVSRSDLTVAERLAAANRAYEGRFGHVFLVCADGMTADQIIAAAHRRLGNDVDTERAVVRTELAAITRLRLSRLGAS</sequence>
<keyword evidence="9" id="KW-1185">Reference proteome</keyword>
<dbReference type="EC" id="4.1.1.97" evidence="3"/>
<comment type="caution">
    <text evidence="8">The sequence shown here is derived from an EMBL/GenBank/DDBJ whole genome shotgun (WGS) entry which is preliminary data.</text>
</comment>
<organism evidence="8 9">
    <name type="scientific">Micromonospora echinofusca</name>
    <dbReference type="NCBI Taxonomy" id="47858"/>
    <lineage>
        <taxon>Bacteria</taxon>
        <taxon>Bacillati</taxon>
        <taxon>Actinomycetota</taxon>
        <taxon>Actinomycetes</taxon>
        <taxon>Micromonosporales</taxon>
        <taxon>Micromonosporaceae</taxon>
        <taxon>Micromonospora</taxon>
    </lineage>
</organism>
<evidence type="ECO:0000259" key="7">
    <source>
        <dbReference type="Pfam" id="PF09349"/>
    </source>
</evidence>
<dbReference type="GO" id="GO:0051997">
    <property type="term" value="F:2-oxo-4-hydroxy-4-carboxy-5-ureidoimidazoline decarboxylase activity"/>
    <property type="evidence" value="ECO:0007669"/>
    <property type="project" value="UniProtKB-EC"/>
</dbReference>
<name>A0ABS3VIT9_MICEH</name>
<proteinExistence type="predicted"/>
<feature type="domain" description="Oxo-4-hydroxy-4-carboxy-5-ureidoimidazoline decarboxylase" evidence="7">
    <location>
        <begin position="3"/>
        <end position="147"/>
    </location>
</feature>
<keyword evidence="4" id="KW-0659">Purine metabolism</keyword>
<gene>
    <name evidence="8" type="primary">uraD</name>
    <name evidence="8" type="ORF">GSF22_00210</name>
</gene>
<comment type="pathway">
    <text evidence="2">Purine metabolism; urate degradation; (S)-allantoin from urate: step 3/3.</text>
</comment>
<dbReference type="NCBIfam" id="NF010372">
    <property type="entry name" value="PRK13798.1"/>
    <property type="match status" value="1"/>
</dbReference>
<evidence type="ECO:0000256" key="1">
    <source>
        <dbReference type="ARBA" id="ARBA00001163"/>
    </source>
</evidence>
<dbReference type="Gene3D" id="1.10.3330.10">
    <property type="entry name" value="Oxo-4-hydroxy-4-carboxy-5-ureidoimidazoline decarboxylase"/>
    <property type="match status" value="1"/>
</dbReference>
<dbReference type="Proteomes" id="UP000823521">
    <property type="component" value="Unassembled WGS sequence"/>
</dbReference>
<dbReference type="EMBL" id="WVUH01000001">
    <property type="protein sequence ID" value="MBO4204443.1"/>
    <property type="molecule type" value="Genomic_DNA"/>
</dbReference>
<dbReference type="PANTHER" id="PTHR43466:SF1">
    <property type="entry name" value="2-OXO-4-HYDROXY-4-CARBOXY-5-UREIDOIMIDAZOLINE DECARBOXYLASE-RELATED"/>
    <property type="match status" value="1"/>
</dbReference>